<sequence length="282" mass="31021">MDFFWGLPTFVSSAIAGAVAALAALLLIELGFKVFGKRGSEKSKRGIAGVVITVFVIVSVQALNAYREANAKQSPEKIIENVKASNPLMATIFRVHPEAEAELLKEISMTSKLPESEQVVRFTNSSNAIINRYYSQHLLFAPNDAVFASIRHSYSALTQLENQPENCASYFLDGLKYPERVPEGFIKSEQENKAKVIEASVKMPTAPPEKVDEDQLAEKIATTYEKQGAYLNNYVKLSQIEALTPVEACNVATEFMKLLVGLPEAEGAYIIKATIVLSQQPE</sequence>
<evidence type="ECO:0000313" key="2">
    <source>
        <dbReference type="EMBL" id="GGZ41502.1"/>
    </source>
</evidence>
<name>A0A918UXS6_9CAUL</name>
<reference evidence="2" key="2">
    <citation type="submission" date="2020-09" db="EMBL/GenBank/DDBJ databases">
        <authorList>
            <person name="Sun Q."/>
            <person name="Kim S."/>
        </authorList>
    </citation>
    <scope>NUCLEOTIDE SEQUENCE</scope>
    <source>
        <strain evidence="2">KCTC 32296</strain>
    </source>
</reference>
<keyword evidence="1" id="KW-0472">Membrane</keyword>
<keyword evidence="1" id="KW-0812">Transmembrane</keyword>
<gene>
    <name evidence="2" type="ORF">GCM10011273_30170</name>
</gene>
<dbReference type="EMBL" id="BMZB01000005">
    <property type="protein sequence ID" value="GGZ41502.1"/>
    <property type="molecule type" value="Genomic_DNA"/>
</dbReference>
<accession>A0A918UXS6</accession>
<dbReference type="Proteomes" id="UP000662572">
    <property type="component" value="Unassembled WGS sequence"/>
</dbReference>
<comment type="caution">
    <text evidence="2">The sequence shown here is derived from an EMBL/GenBank/DDBJ whole genome shotgun (WGS) entry which is preliminary data.</text>
</comment>
<dbReference type="AlphaFoldDB" id="A0A918UXS6"/>
<protein>
    <submittedName>
        <fullName evidence="2">Uncharacterized protein</fullName>
    </submittedName>
</protein>
<evidence type="ECO:0000313" key="3">
    <source>
        <dbReference type="Proteomes" id="UP000662572"/>
    </source>
</evidence>
<feature type="transmembrane region" description="Helical" evidence="1">
    <location>
        <begin position="47"/>
        <end position="66"/>
    </location>
</feature>
<keyword evidence="3" id="KW-1185">Reference proteome</keyword>
<dbReference type="RefSeq" id="WP_189488090.1">
    <property type="nucleotide sequence ID" value="NZ_BMZB01000005.1"/>
</dbReference>
<feature type="transmembrane region" description="Helical" evidence="1">
    <location>
        <begin position="12"/>
        <end position="35"/>
    </location>
</feature>
<proteinExistence type="predicted"/>
<keyword evidence="1" id="KW-1133">Transmembrane helix</keyword>
<evidence type="ECO:0000256" key="1">
    <source>
        <dbReference type="SAM" id="Phobius"/>
    </source>
</evidence>
<reference evidence="2" key="1">
    <citation type="journal article" date="2014" name="Int. J. Syst. Evol. Microbiol.">
        <title>Complete genome sequence of Corynebacterium casei LMG S-19264T (=DSM 44701T), isolated from a smear-ripened cheese.</title>
        <authorList>
            <consortium name="US DOE Joint Genome Institute (JGI-PGF)"/>
            <person name="Walter F."/>
            <person name="Albersmeier A."/>
            <person name="Kalinowski J."/>
            <person name="Ruckert C."/>
        </authorList>
    </citation>
    <scope>NUCLEOTIDE SEQUENCE</scope>
    <source>
        <strain evidence="2">KCTC 32296</strain>
    </source>
</reference>
<organism evidence="2 3">
    <name type="scientific">Asticcacaulis endophyticus</name>
    <dbReference type="NCBI Taxonomy" id="1395890"/>
    <lineage>
        <taxon>Bacteria</taxon>
        <taxon>Pseudomonadati</taxon>
        <taxon>Pseudomonadota</taxon>
        <taxon>Alphaproteobacteria</taxon>
        <taxon>Caulobacterales</taxon>
        <taxon>Caulobacteraceae</taxon>
        <taxon>Asticcacaulis</taxon>
    </lineage>
</organism>